<evidence type="ECO:0000313" key="2">
    <source>
        <dbReference type="EMBL" id="GEQ97718.1"/>
    </source>
</evidence>
<dbReference type="PANTHER" id="PTHR36057:SF1">
    <property type="entry name" value="LIPOPROTEIN LIPID ATTACHMENT SITE-LIKE PROTEIN, PUTATIVE (DUF1223)-RELATED"/>
    <property type="match status" value="1"/>
</dbReference>
<comment type="caution">
    <text evidence="2">The sequence shown here is derived from an EMBL/GenBank/DDBJ whole genome shotgun (WGS) entry which is preliminary data.</text>
</comment>
<dbReference type="SUPFAM" id="SSF52833">
    <property type="entry name" value="Thioredoxin-like"/>
    <property type="match status" value="1"/>
</dbReference>
<accession>A0A5A7MRW8</accession>
<proteinExistence type="predicted"/>
<evidence type="ECO:0008006" key="4">
    <source>
        <dbReference type="Google" id="ProtNLM"/>
    </source>
</evidence>
<evidence type="ECO:0000313" key="3">
    <source>
        <dbReference type="Proteomes" id="UP000322084"/>
    </source>
</evidence>
<dbReference type="PANTHER" id="PTHR36057">
    <property type="match status" value="1"/>
</dbReference>
<dbReference type="InterPro" id="IPR036249">
    <property type="entry name" value="Thioredoxin-like_sf"/>
</dbReference>
<reference evidence="2 3" key="1">
    <citation type="submission" date="2019-09" db="EMBL/GenBank/DDBJ databases">
        <title>NBRP : Genome information of microbial organism related human and environment.</title>
        <authorList>
            <person name="Hattori M."/>
            <person name="Oshima K."/>
            <person name="Inaba H."/>
            <person name="Suda W."/>
            <person name="Sakamoto M."/>
            <person name="Iino T."/>
            <person name="Kitahara M."/>
            <person name="Oshida Y."/>
            <person name="Iida T."/>
            <person name="Kudo T."/>
            <person name="Itoh T."/>
            <person name="Ohkuma M."/>
        </authorList>
    </citation>
    <scope>NUCLEOTIDE SEQUENCE [LARGE SCALE GENOMIC DNA]</scope>
    <source>
        <strain evidence="2 3">Hi-2</strain>
    </source>
</reference>
<dbReference type="Proteomes" id="UP000322084">
    <property type="component" value="Unassembled WGS sequence"/>
</dbReference>
<dbReference type="InterPro" id="IPR010634">
    <property type="entry name" value="DUF1223"/>
</dbReference>
<name>A0A5A7MRW8_9PROT</name>
<sequence length="242" mass="26773">MFKRIIISAFLLFALPVHAEDRLTVVELFSSQSCPNCPPAHEFLAELAGEKEILALSWPVDYWNYLGWADSFAQADFTHYQRAYNEQMGEPGVYTPQMIIDGRFQTVGSRRKDVVHHIARARDLPRADLDLSIRQKDETCIIALPQQLAGAENVHVTAVFYSARASVSISEGENRGKTLEYDNLVRHTEKLGLWTGEGKTFEVHVADAAQSGADHLAILLHADGENGPIIGAARIALSTSNS</sequence>
<feature type="signal peptide" evidence="1">
    <location>
        <begin position="1"/>
        <end position="19"/>
    </location>
</feature>
<dbReference type="Pfam" id="PF06764">
    <property type="entry name" value="DUF1223"/>
    <property type="match status" value="1"/>
</dbReference>
<dbReference type="EMBL" id="BKCL01000003">
    <property type="protein sequence ID" value="GEQ97718.1"/>
    <property type="molecule type" value="Genomic_DNA"/>
</dbReference>
<feature type="chain" id="PRO_5023142314" description="DUF1223 domain-containing protein" evidence="1">
    <location>
        <begin position="20"/>
        <end position="242"/>
    </location>
</feature>
<evidence type="ECO:0000256" key="1">
    <source>
        <dbReference type="SAM" id="SignalP"/>
    </source>
</evidence>
<dbReference type="AlphaFoldDB" id="A0A5A7MRW8"/>
<protein>
    <recommendedName>
        <fullName evidence="4">DUF1223 domain-containing protein</fullName>
    </recommendedName>
</protein>
<dbReference type="RefSeq" id="WP_150000134.1">
    <property type="nucleotide sequence ID" value="NZ_BKCL01000003.1"/>
</dbReference>
<gene>
    <name evidence="2" type="ORF">JCM17844_13550</name>
</gene>
<keyword evidence="1" id="KW-0732">Signal</keyword>
<organism evidence="2 3">
    <name type="scientific">Iodidimonas gelatinilytica</name>
    <dbReference type="NCBI Taxonomy" id="1236966"/>
    <lineage>
        <taxon>Bacteria</taxon>
        <taxon>Pseudomonadati</taxon>
        <taxon>Pseudomonadota</taxon>
        <taxon>Alphaproteobacteria</taxon>
        <taxon>Iodidimonadales</taxon>
        <taxon>Iodidimonadaceae</taxon>
        <taxon>Iodidimonas</taxon>
    </lineage>
</organism>